<evidence type="ECO:0000259" key="1">
    <source>
        <dbReference type="Pfam" id="PF00078"/>
    </source>
</evidence>
<dbReference type="PANTHER" id="PTHR47331:SF1">
    <property type="entry name" value="GAG-LIKE PROTEIN"/>
    <property type="match status" value="1"/>
</dbReference>
<evidence type="ECO:0000313" key="2">
    <source>
        <dbReference type="EMBL" id="EYB84925.1"/>
    </source>
</evidence>
<dbReference type="InterPro" id="IPR043128">
    <property type="entry name" value="Rev_trsase/Diguanyl_cyclase"/>
</dbReference>
<dbReference type="InterPro" id="IPR000477">
    <property type="entry name" value="RT_dom"/>
</dbReference>
<dbReference type="Pfam" id="PF05380">
    <property type="entry name" value="Peptidase_A17"/>
    <property type="match status" value="1"/>
</dbReference>
<reference evidence="3" key="1">
    <citation type="journal article" date="2015" name="Nat. Genet.">
        <title>The genome and transcriptome of the zoonotic hookworm Ancylostoma ceylanicum identify infection-specific gene families.</title>
        <authorList>
            <person name="Schwarz E.M."/>
            <person name="Hu Y."/>
            <person name="Antoshechkin I."/>
            <person name="Miller M.M."/>
            <person name="Sternberg P.W."/>
            <person name="Aroian R.V."/>
        </authorList>
    </citation>
    <scope>NUCLEOTIDE SEQUENCE</scope>
    <source>
        <strain evidence="3">HY135</strain>
    </source>
</reference>
<evidence type="ECO:0000313" key="3">
    <source>
        <dbReference type="Proteomes" id="UP000024635"/>
    </source>
</evidence>
<name>A0A016S2Q6_9BILA</name>
<dbReference type="Pfam" id="PF00078">
    <property type="entry name" value="RVT_1"/>
    <property type="match status" value="1"/>
</dbReference>
<organism evidence="2 3">
    <name type="scientific">Ancylostoma ceylanicum</name>
    <dbReference type="NCBI Taxonomy" id="53326"/>
    <lineage>
        <taxon>Eukaryota</taxon>
        <taxon>Metazoa</taxon>
        <taxon>Ecdysozoa</taxon>
        <taxon>Nematoda</taxon>
        <taxon>Chromadorea</taxon>
        <taxon>Rhabditida</taxon>
        <taxon>Rhabditina</taxon>
        <taxon>Rhabditomorpha</taxon>
        <taxon>Strongyloidea</taxon>
        <taxon>Ancylostomatidae</taxon>
        <taxon>Ancylostomatinae</taxon>
        <taxon>Ancylostoma</taxon>
    </lineage>
</organism>
<gene>
    <name evidence="2" type="primary">Acey_s0307.g2026</name>
    <name evidence="2" type="ORF">Y032_0307g2026</name>
</gene>
<dbReference type="EMBL" id="JARK01001643">
    <property type="protein sequence ID" value="EYB84925.1"/>
    <property type="molecule type" value="Genomic_DNA"/>
</dbReference>
<comment type="caution">
    <text evidence="2">The sequence shown here is derived from an EMBL/GenBank/DDBJ whole genome shotgun (WGS) entry which is preliminary data.</text>
</comment>
<dbReference type="AlphaFoldDB" id="A0A016S2Q6"/>
<dbReference type="Gene3D" id="3.10.10.10">
    <property type="entry name" value="HIV Type 1 Reverse Transcriptase, subunit A, domain 1"/>
    <property type="match status" value="1"/>
</dbReference>
<feature type="domain" description="Reverse transcriptase" evidence="1">
    <location>
        <begin position="183"/>
        <end position="305"/>
    </location>
</feature>
<dbReference type="PANTHER" id="PTHR47331">
    <property type="entry name" value="PHD-TYPE DOMAIN-CONTAINING PROTEIN"/>
    <property type="match status" value="1"/>
</dbReference>
<keyword evidence="3" id="KW-1185">Reference proteome</keyword>
<accession>A0A016S2Q6</accession>
<proteinExistence type="predicted"/>
<dbReference type="InterPro" id="IPR043502">
    <property type="entry name" value="DNA/RNA_pol_sf"/>
</dbReference>
<protein>
    <recommendedName>
        <fullName evidence="1">Reverse transcriptase domain-containing protein</fullName>
    </recommendedName>
</protein>
<dbReference type="SUPFAM" id="SSF56672">
    <property type="entry name" value="DNA/RNA polymerases"/>
    <property type="match status" value="1"/>
</dbReference>
<dbReference type="STRING" id="53326.A0A016S2Q6"/>
<dbReference type="Gene3D" id="3.30.70.270">
    <property type="match status" value="1"/>
</dbReference>
<sequence>MPSHSHCAGRSLEDDELTSKTDRMIRQLFELESAGITEESEAETSEIIQHYYNTVIVKDGLIYVKFPWKSHHPHLPDNKALAMRRLENQYAKLHTDLNVWEEYSKTFEQQLESGIIEDVHQNSPTGKIIYYIPHQAVHKEDSATTKLRIVFDASSHCRGAPSLNDCMHQGPTMLPDLCGTLIRGRLSPILITADVEKAFHQIRLREDQRDATRFLWLKDPTRPPSQDNIRILRFTRIPFGVNASPFLLSMSIKYALERDEKNQLRKEILGNTYVDNLLIGANNVEEGILKQKQCKNTFARMHMNLRQFMSNSEEVMRTINKQDRMSKTSSTVKLLGILWNPRVDTIGVTAKASLKEITTKRMALMAFASTFDPLGFLTPLFVRAKIFIQDL</sequence>
<dbReference type="CDD" id="cd01644">
    <property type="entry name" value="RT_pepA17"/>
    <property type="match status" value="1"/>
</dbReference>
<dbReference type="Proteomes" id="UP000024635">
    <property type="component" value="Unassembled WGS sequence"/>
</dbReference>
<dbReference type="InterPro" id="IPR008042">
    <property type="entry name" value="Retrotrans_Pao"/>
</dbReference>
<dbReference type="OrthoDB" id="5920525at2759"/>